<dbReference type="EMBL" id="CAJZBQ010000003">
    <property type="protein sequence ID" value="CAG9311030.1"/>
    <property type="molecule type" value="Genomic_DNA"/>
</dbReference>
<dbReference type="Proteomes" id="UP001162131">
    <property type="component" value="Unassembled WGS sequence"/>
</dbReference>
<proteinExistence type="predicted"/>
<sequence>MMKKNKPTTRKVVRILTNRAGKTEFEIIKSVNSELQEIEGEIEKLFSRKSEDIGKLDEKNILDMDIGNFQGLPKPTKRIIHELVPIDEILSQINSSDISLSFSKEKCQNSNELFTFRKDN</sequence>
<accession>A0AAU9IAU1</accession>
<gene>
    <name evidence="1" type="ORF">BSTOLATCC_MIC2736</name>
</gene>
<name>A0AAU9IAU1_9CILI</name>
<reference evidence="1" key="1">
    <citation type="submission" date="2021-09" db="EMBL/GenBank/DDBJ databases">
        <authorList>
            <consortium name="AG Swart"/>
            <person name="Singh M."/>
            <person name="Singh A."/>
            <person name="Seah K."/>
            <person name="Emmerich C."/>
        </authorList>
    </citation>
    <scope>NUCLEOTIDE SEQUENCE</scope>
    <source>
        <strain evidence="1">ATCC30299</strain>
    </source>
</reference>
<evidence type="ECO:0000313" key="1">
    <source>
        <dbReference type="EMBL" id="CAG9311030.1"/>
    </source>
</evidence>
<keyword evidence="2" id="KW-1185">Reference proteome</keyword>
<organism evidence="1 2">
    <name type="scientific">Blepharisma stoltei</name>
    <dbReference type="NCBI Taxonomy" id="1481888"/>
    <lineage>
        <taxon>Eukaryota</taxon>
        <taxon>Sar</taxon>
        <taxon>Alveolata</taxon>
        <taxon>Ciliophora</taxon>
        <taxon>Postciliodesmatophora</taxon>
        <taxon>Heterotrichea</taxon>
        <taxon>Heterotrichida</taxon>
        <taxon>Blepharismidae</taxon>
        <taxon>Blepharisma</taxon>
    </lineage>
</organism>
<evidence type="ECO:0000313" key="2">
    <source>
        <dbReference type="Proteomes" id="UP001162131"/>
    </source>
</evidence>
<protein>
    <submittedName>
        <fullName evidence="1">Uncharacterized protein</fullName>
    </submittedName>
</protein>
<comment type="caution">
    <text evidence="1">The sequence shown here is derived from an EMBL/GenBank/DDBJ whole genome shotgun (WGS) entry which is preliminary data.</text>
</comment>
<dbReference type="AlphaFoldDB" id="A0AAU9IAU1"/>